<dbReference type="PRINTS" id="PR00682">
    <property type="entry name" value="IPNSYNTHASE"/>
</dbReference>
<keyword evidence="4 5" id="KW-0408">Iron</keyword>
<dbReference type="EMBL" id="GIBP01005077">
    <property type="protein sequence ID" value="NDV34046.1"/>
    <property type="molecule type" value="Transcribed_RNA"/>
</dbReference>
<dbReference type="Pfam" id="PF03171">
    <property type="entry name" value="2OG-FeII_Oxy"/>
    <property type="match status" value="1"/>
</dbReference>
<dbReference type="InterPro" id="IPR044861">
    <property type="entry name" value="IPNS-like_FE2OG_OXY"/>
</dbReference>
<protein>
    <recommendedName>
        <fullName evidence="6">Fe2OG dioxygenase domain-containing protein</fullName>
    </recommendedName>
</protein>
<dbReference type="PANTHER" id="PTHR10209:SF881">
    <property type="entry name" value="FI07970P-RELATED"/>
    <property type="match status" value="1"/>
</dbReference>
<dbReference type="InterPro" id="IPR027443">
    <property type="entry name" value="IPNS-like_sf"/>
</dbReference>
<dbReference type="InterPro" id="IPR026992">
    <property type="entry name" value="DIOX_N"/>
</dbReference>
<evidence type="ECO:0000259" key="6">
    <source>
        <dbReference type="PROSITE" id="PS51471"/>
    </source>
</evidence>
<evidence type="ECO:0000256" key="2">
    <source>
        <dbReference type="ARBA" id="ARBA00022723"/>
    </source>
</evidence>
<comment type="similarity">
    <text evidence="1 5">Belongs to the iron/ascorbate-dependent oxidoreductase family.</text>
</comment>
<evidence type="ECO:0000256" key="4">
    <source>
        <dbReference type="ARBA" id="ARBA00023004"/>
    </source>
</evidence>
<dbReference type="PANTHER" id="PTHR10209">
    <property type="entry name" value="OXIDOREDUCTASE, 2OG-FE II OXYGENASE FAMILY PROTEIN"/>
    <property type="match status" value="1"/>
</dbReference>
<dbReference type="GO" id="GO:0046872">
    <property type="term" value="F:metal ion binding"/>
    <property type="evidence" value="ECO:0007669"/>
    <property type="project" value="UniProtKB-KW"/>
</dbReference>
<sequence>MMNNLEIPVIEIGDLITSDIHSNSPIVSAIKDALQNIGFFYISNHGLSIEELQKGLELSKRFFQLPPEEKSKLSKPQGVNALGYMATGVENADDSNPNLIDLKEAINFSVHEPHPYYTPNAWPPESVLPHWKEELKELGEKLEMIARRIVVAFALAMGEEGDFLSKWFNPLSYSVLRLLRYPPTPLEGGIGCGAHSDYGLSTLLIQDSIGGLQILYKGEWIDATPIPGTIVVNVGDCMEYLTNGAFKATKHRVINKSHSLERHVCLVFCEPDYKMPMKVAEAFKDRTPLTIWERTPTFGEHLTRRLGATYTY</sequence>
<organism evidence="7">
    <name type="scientific">Arcella intermedia</name>
    <dbReference type="NCBI Taxonomy" id="1963864"/>
    <lineage>
        <taxon>Eukaryota</taxon>
        <taxon>Amoebozoa</taxon>
        <taxon>Tubulinea</taxon>
        <taxon>Elardia</taxon>
        <taxon>Arcellinida</taxon>
        <taxon>Sphaerothecina</taxon>
        <taxon>Arcellidae</taxon>
        <taxon>Arcella</taxon>
    </lineage>
</organism>
<keyword evidence="3 5" id="KW-0560">Oxidoreductase</keyword>
<dbReference type="Pfam" id="PF14226">
    <property type="entry name" value="DIOX_N"/>
    <property type="match status" value="1"/>
</dbReference>
<evidence type="ECO:0000313" key="7">
    <source>
        <dbReference type="EMBL" id="NDV34046.1"/>
    </source>
</evidence>
<evidence type="ECO:0000256" key="5">
    <source>
        <dbReference type="RuleBase" id="RU003682"/>
    </source>
</evidence>
<evidence type="ECO:0000256" key="3">
    <source>
        <dbReference type="ARBA" id="ARBA00023002"/>
    </source>
</evidence>
<dbReference type="SUPFAM" id="SSF51197">
    <property type="entry name" value="Clavaminate synthase-like"/>
    <property type="match status" value="1"/>
</dbReference>
<keyword evidence="2 5" id="KW-0479">Metal-binding</keyword>
<accession>A0A6B2LAM6</accession>
<proteinExistence type="inferred from homology"/>
<feature type="domain" description="Fe2OG dioxygenase" evidence="6">
    <location>
        <begin position="171"/>
        <end position="271"/>
    </location>
</feature>
<dbReference type="AlphaFoldDB" id="A0A6B2LAM6"/>
<dbReference type="PROSITE" id="PS51471">
    <property type="entry name" value="FE2OG_OXY"/>
    <property type="match status" value="1"/>
</dbReference>
<dbReference type="Gene3D" id="2.60.120.330">
    <property type="entry name" value="B-lactam Antibiotic, Isopenicillin N Synthase, Chain"/>
    <property type="match status" value="1"/>
</dbReference>
<reference evidence="7" key="1">
    <citation type="journal article" date="2020" name="J. Eukaryot. Microbiol.">
        <title>De novo Sequencing, Assembly and Annotation of the Transcriptome for the Free-Living Testate Amoeba Arcella intermedia.</title>
        <authorList>
            <person name="Ribeiro G.M."/>
            <person name="Porfirio-Sousa A.L."/>
            <person name="Maurer-Alcala X.X."/>
            <person name="Katz L.A."/>
            <person name="Lahr D.J.G."/>
        </authorList>
    </citation>
    <scope>NUCLEOTIDE SEQUENCE</scope>
</reference>
<dbReference type="GO" id="GO:0016491">
    <property type="term" value="F:oxidoreductase activity"/>
    <property type="evidence" value="ECO:0007669"/>
    <property type="project" value="UniProtKB-KW"/>
</dbReference>
<name>A0A6B2LAM6_9EUKA</name>
<dbReference type="InterPro" id="IPR005123">
    <property type="entry name" value="Oxoglu/Fe-dep_dioxygenase_dom"/>
</dbReference>
<evidence type="ECO:0000256" key="1">
    <source>
        <dbReference type="ARBA" id="ARBA00008056"/>
    </source>
</evidence>